<reference evidence="1 3" key="1">
    <citation type="submission" date="2018-03" db="EMBL/GenBank/DDBJ databases">
        <title>Draft genome sequence of Rohu Carp (Labeo rohita).</title>
        <authorList>
            <person name="Das P."/>
            <person name="Kushwaha B."/>
            <person name="Joshi C.G."/>
            <person name="Kumar D."/>
            <person name="Nagpure N.S."/>
            <person name="Sahoo L."/>
            <person name="Das S.P."/>
            <person name="Bit A."/>
            <person name="Patnaik S."/>
            <person name="Meher P.K."/>
            <person name="Jayasankar P."/>
            <person name="Koringa P.G."/>
            <person name="Patel N.V."/>
            <person name="Hinsu A.T."/>
            <person name="Kumar R."/>
            <person name="Pandey M."/>
            <person name="Agarwal S."/>
            <person name="Srivastava S."/>
            <person name="Singh M."/>
            <person name="Iquebal M.A."/>
            <person name="Jaiswal S."/>
            <person name="Angadi U.B."/>
            <person name="Kumar N."/>
            <person name="Raza M."/>
            <person name="Shah T.M."/>
            <person name="Rai A."/>
            <person name="Jena J.K."/>
        </authorList>
    </citation>
    <scope>NUCLEOTIDE SEQUENCE [LARGE SCALE GENOMIC DNA]</scope>
    <source>
        <strain evidence="1">DASCIFA01</strain>
        <tissue evidence="1">Testis</tissue>
    </source>
</reference>
<proteinExistence type="predicted"/>
<sequence length="69" mass="7528">MSEKQRYRLLERYGLHCCGSVEVGKRLLRERTLLRQCGSTEEAPAGVDTAAAVRKQKKGSCGSDTTAAV</sequence>
<evidence type="ECO:0000313" key="3">
    <source>
        <dbReference type="Proteomes" id="UP000290572"/>
    </source>
</evidence>
<dbReference type="EMBL" id="QBIY01013112">
    <property type="protein sequence ID" value="RXN11686.1"/>
    <property type="molecule type" value="Genomic_DNA"/>
</dbReference>
<comment type="caution">
    <text evidence="1">The sequence shown here is derived from an EMBL/GenBank/DDBJ whole genome shotgun (WGS) entry which is preliminary data.</text>
</comment>
<evidence type="ECO:0000313" key="1">
    <source>
        <dbReference type="EMBL" id="RXN11686.1"/>
    </source>
</evidence>
<accession>A0A498LWY1</accession>
<dbReference type="EMBL" id="QBIY01011237">
    <property type="protein sequence ID" value="RXN33887.1"/>
    <property type="molecule type" value="Genomic_DNA"/>
</dbReference>
<evidence type="ECO:0000313" key="2">
    <source>
        <dbReference type="EMBL" id="RXN33887.1"/>
    </source>
</evidence>
<dbReference type="AlphaFoldDB" id="A0A498LWY1"/>
<keyword evidence="3" id="KW-1185">Reference proteome</keyword>
<gene>
    <name evidence="1" type="ORF">ROHU_010493</name>
    <name evidence="2" type="ORF">ROHU_015326</name>
</gene>
<organism evidence="1 3">
    <name type="scientific">Labeo rohita</name>
    <name type="common">Indian major carp</name>
    <name type="synonym">Cyprinus rohita</name>
    <dbReference type="NCBI Taxonomy" id="84645"/>
    <lineage>
        <taxon>Eukaryota</taxon>
        <taxon>Metazoa</taxon>
        <taxon>Chordata</taxon>
        <taxon>Craniata</taxon>
        <taxon>Vertebrata</taxon>
        <taxon>Euteleostomi</taxon>
        <taxon>Actinopterygii</taxon>
        <taxon>Neopterygii</taxon>
        <taxon>Teleostei</taxon>
        <taxon>Ostariophysi</taxon>
        <taxon>Cypriniformes</taxon>
        <taxon>Cyprinidae</taxon>
        <taxon>Labeoninae</taxon>
        <taxon>Labeonini</taxon>
        <taxon>Labeo</taxon>
    </lineage>
</organism>
<protein>
    <submittedName>
        <fullName evidence="1">Uncharacterized protein</fullName>
    </submittedName>
</protein>
<name>A0A498LWY1_LABRO</name>
<dbReference type="Proteomes" id="UP000290572">
    <property type="component" value="Unassembled WGS sequence"/>
</dbReference>